<keyword evidence="1" id="KW-0472">Membrane</keyword>
<feature type="transmembrane region" description="Helical" evidence="1">
    <location>
        <begin position="12"/>
        <end position="37"/>
    </location>
</feature>
<dbReference type="AlphaFoldDB" id="G0MLG7"/>
<feature type="transmembrane region" description="Helical" evidence="1">
    <location>
        <begin position="101"/>
        <end position="124"/>
    </location>
</feature>
<dbReference type="Proteomes" id="UP000008068">
    <property type="component" value="Unassembled WGS sequence"/>
</dbReference>
<evidence type="ECO:0000313" key="2">
    <source>
        <dbReference type="EMBL" id="EGT34727.1"/>
    </source>
</evidence>
<proteinExistence type="predicted"/>
<protein>
    <recommendedName>
        <fullName evidence="4">Serpentine receptor class gamma</fullName>
    </recommendedName>
</protein>
<evidence type="ECO:0000256" key="1">
    <source>
        <dbReference type="SAM" id="Phobius"/>
    </source>
</evidence>
<dbReference type="HOGENOM" id="CLU_115989_0_0_1"/>
<dbReference type="PANTHER" id="PTHR47516">
    <property type="entry name" value="SERPENTINE RECEPTOR, CLASS U-RELATED"/>
    <property type="match status" value="1"/>
</dbReference>
<dbReference type="InParanoid" id="G0MLG7"/>
<dbReference type="EMBL" id="GL379799">
    <property type="protein sequence ID" value="EGT34727.1"/>
    <property type="molecule type" value="Genomic_DNA"/>
</dbReference>
<dbReference type="OMA" id="WTLISTI"/>
<keyword evidence="1" id="KW-1133">Transmembrane helix</keyword>
<evidence type="ECO:0000313" key="3">
    <source>
        <dbReference type="Proteomes" id="UP000008068"/>
    </source>
</evidence>
<feature type="transmembrane region" description="Helical" evidence="1">
    <location>
        <begin position="145"/>
        <end position="168"/>
    </location>
</feature>
<gene>
    <name evidence="2" type="ORF">CAEBREN_11378</name>
</gene>
<evidence type="ECO:0008006" key="4">
    <source>
        <dbReference type="Google" id="ProtNLM"/>
    </source>
</evidence>
<sequence>MKTNSSVRYFVFVFYFFEYLSQFYTVLFCFVRVLVLYNKRRHMELSENILTIWTLISTILSFIFAFPHILHDAMGMQLDIPFQYGSFFLTTTFVYGNGLHIIGGLIFSIIITICITIMTGMMVWKLKNLKLVSSQNSAKKAKAETTLTITMIIILIPATLTQVLSISSLLESKYAGYIILIRPVFMDCRVNIVSCYFYWTH</sequence>
<dbReference type="InterPro" id="IPR003839">
    <property type="entry name" value="7TM_GPCR_serpentine_rcpt_Sru"/>
</dbReference>
<keyword evidence="3" id="KW-1185">Reference proteome</keyword>
<name>G0MLG7_CAEBE</name>
<keyword evidence="1" id="KW-0812">Transmembrane</keyword>
<accession>G0MLG7</accession>
<organism evidence="3">
    <name type="scientific">Caenorhabditis brenneri</name>
    <name type="common">Nematode worm</name>
    <dbReference type="NCBI Taxonomy" id="135651"/>
    <lineage>
        <taxon>Eukaryota</taxon>
        <taxon>Metazoa</taxon>
        <taxon>Ecdysozoa</taxon>
        <taxon>Nematoda</taxon>
        <taxon>Chromadorea</taxon>
        <taxon>Rhabditida</taxon>
        <taxon>Rhabditina</taxon>
        <taxon>Rhabditomorpha</taxon>
        <taxon>Rhabditoidea</taxon>
        <taxon>Rhabditidae</taxon>
        <taxon>Peloderinae</taxon>
        <taxon>Caenorhabditis</taxon>
    </lineage>
</organism>
<dbReference type="OrthoDB" id="5887438at2759"/>
<dbReference type="eggNOG" id="ENOG502TJMP">
    <property type="taxonomic scope" value="Eukaryota"/>
</dbReference>
<dbReference type="Pfam" id="PF10322">
    <property type="entry name" value="7TM_GPCR_Sru"/>
    <property type="match status" value="1"/>
</dbReference>
<dbReference type="PANTHER" id="PTHR47516:SF1">
    <property type="entry name" value="SERPENTINE RECEPTOR, CLASS T-RELATED"/>
    <property type="match status" value="1"/>
</dbReference>
<reference evidence="3" key="1">
    <citation type="submission" date="2011-07" db="EMBL/GenBank/DDBJ databases">
        <authorList>
            <consortium name="Caenorhabditis brenneri Sequencing and Analysis Consortium"/>
            <person name="Wilson R.K."/>
        </authorList>
    </citation>
    <scope>NUCLEOTIDE SEQUENCE [LARGE SCALE GENOMIC DNA]</scope>
    <source>
        <strain evidence="3">PB2801</strain>
    </source>
</reference>
<dbReference type="Gene3D" id="1.20.1070.10">
    <property type="entry name" value="Rhodopsin 7-helix transmembrane proteins"/>
    <property type="match status" value="1"/>
</dbReference>
<dbReference type="SUPFAM" id="SSF81321">
    <property type="entry name" value="Family A G protein-coupled receptor-like"/>
    <property type="match status" value="1"/>
</dbReference>
<feature type="transmembrane region" description="Helical" evidence="1">
    <location>
        <begin position="49"/>
        <end position="70"/>
    </location>
</feature>